<protein>
    <submittedName>
        <fullName evidence="1">C2H2-type domain-containing protein</fullName>
    </submittedName>
</protein>
<name>O17740_CAEEL</name>
<dbReference type="AGR" id="WB:WBGene00008447"/>
<evidence type="ECO:0000313" key="3">
    <source>
        <dbReference type="WormBase" id="E01G4.5"/>
    </source>
</evidence>
<dbReference type="OrthoDB" id="5873353at2759"/>
<dbReference type="PIR" id="T20404">
    <property type="entry name" value="T20404"/>
</dbReference>
<dbReference type="AlphaFoldDB" id="O17740"/>
<gene>
    <name evidence="1" type="ORF">CELE_E01G4.5</name>
    <name evidence="1 3" type="ORF">E01G4.5</name>
</gene>
<evidence type="ECO:0000313" key="2">
    <source>
        <dbReference type="Proteomes" id="UP000001940"/>
    </source>
</evidence>
<dbReference type="EMBL" id="BX284602">
    <property type="protein sequence ID" value="CAB05717.2"/>
    <property type="molecule type" value="Genomic_DNA"/>
</dbReference>
<dbReference type="KEGG" id="cel:CELE_E01G4.5"/>
<dbReference type="Proteomes" id="UP000001940">
    <property type="component" value="Chromosome II"/>
</dbReference>
<proteinExistence type="predicted"/>
<evidence type="ECO:0000313" key="1">
    <source>
        <dbReference type="EMBL" id="CAB05717.2"/>
    </source>
</evidence>
<dbReference type="PIR" id="F88350">
    <property type="entry name" value="F88350"/>
</dbReference>
<dbReference type="PhylomeDB" id="O17740"/>
<sequence length="385" mass="44309">MRMKFRGLSKIKNRTVLHNHVAKLFDIFIRGVIQKAEGDLEHTKFWLNLTHSGYEEGEGHHVQHKTYQTVDGGVLMNILARQMQSNKSIKLDKSFVISMNVFKRKDKSVAGRGRNRASLPPKGTRDVNRMRQFILEHTFGVKNERICGPSHCLPKALAVGKLLFDKKRCPDSVERAALENKWQSVAKSDATDEHKSTSELKMAKQLLEAAGMDTEQEVHDRSDLARLASHIHEYQIKLWTCNGRQPVAYIDAEYNPEGTKFIGLFFYDGHYEVVDHIRGKKGAHFCDKCYQFVEKNHAKNCEKKCRSCGHFECGQQEKDVVCDTCNVTFKNQMCYDNHLKKVSQQALPHCEKCFVCRDCGRLDQTARFRGHWLHTLKSRNSLVLQ</sequence>
<dbReference type="FunCoup" id="O17740">
    <property type="interactions" value="241"/>
</dbReference>
<dbReference type="STRING" id="6239.E01G4.5.1"/>
<dbReference type="CTD" id="174989"/>
<organism evidence="1 2">
    <name type="scientific">Caenorhabditis elegans</name>
    <dbReference type="NCBI Taxonomy" id="6239"/>
    <lineage>
        <taxon>Eukaryota</taxon>
        <taxon>Metazoa</taxon>
        <taxon>Ecdysozoa</taxon>
        <taxon>Nematoda</taxon>
        <taxon>Chromadorea</taxon>
        <taxon>Rhabditida</taxon>
        <taxon>Rhabditina</taxon>
        <taxon>Rhabditomorpha</taxon>
        <taxon>Rhabditoidea</taxon>
        <taxon>Rhabditidae</taxon>
        <taxon>Peloderinae</taxon>
        <taxon>Caenorhabditis</taxon>
    </lineage>
</organism>
<dbReference type="PaxDb" id="6239-E01G4.5"/>
<dbReference type="OMA" id="VKNERIC"/>
<accession>O17740</accession>
<dbReference type="Bgee" id="WBGene00008447">
    <property type="expression patterns" value="Expressed in embryo and 4 other cell types or tissues"/>
</dbReference>
<dbReference type="InParanoid" id="O17740"/>
<dbReference type="GeneID" id="174989"/>
<reference evidence="1 2" key="1">
    <citation type="journal article" date="1998" name="Science">
        <title>Genome sequence of the nematode C. elegans: a platform for investigating biology.</title>
        <authorList>
            <consortium name="The C. elegans sequencing consortium"/>
            <person name="Sulson J.E."/>
            <person name="Waterston R."/>
        </authorList>
    </citation>
    <scope>NUCLEOTIDE SEQUENCE [LARGE SCALE GENOMIC DNA]</scope>
    <source>
        <strain evidence="1 2">Bristol N2</strain>
    </source>
</reference>
<dbReference type="UCSC" id="E01G4.5">
    <property type="organism name" value="c. elegans"/>
</dbReference>
<dbReference type="HOGENOM" id="CLU_038896_0_0_1"/>
<dbReference type="WormBase" id="E01G4.5">
    <property type="protein sequence ID" value="CE23623"/>
    <property type="gene ID" value="WBGene00008447"/>
</dbReference>
<dbReference type="eggNOG" id="ENOG502QQ9V">
    <property type="taxonomic scope" value="Eukaryota"/>
</dbReference>
<dbReference type="RefSeq" id="NP_496835.1">
    <property type="nucleotide sequence ID" value="NM_064434.3"/>
</dbReference>
<keyword evidence="2" id="KW-1185">Reference proteome</keyword>